<reference evidence="12 13" key="3">
    <citation type="submission" date="2020-08" db="EMBL/GenBank/DDBJ databases">
        <title>Genomic Encyclopedia of Type Strains, Phase IV (KMG-IV): sequencing the most valuable type-strain genomes for metagenomic binning, comparative biology and taxonomic classification.</title>
        <authorList>
            <person name="Goeker M."/>
        </authorList>
    </citation>
    <scope>NUCLEOTIDE SEQUENCE [LARGE SCALE GENOMIC DNA]</scope>
    <source>
        <strain evidence="12 13">DSM 27521</strain>
    </source>
</reference>
<keyword evidence="5 9" id="KW-0653">Protein transport</keyword>
<evidence type="ECO:0000256" key="2">
    <source>
        <dbReference type="ARBA" id="ARBA00022448"/>
    </source>
</evidence>
<evidence type="ECO:0000313" key="12">
    <source>
        <dbReference type="EMBL" id="MBB5377548.1"/>
    </source>
</evidence>
<dbReference type="EMBL" id="BNAJ01000007">
    <property type="protein sequence ID" value="GHF51282.1"/>
    <property type="molecule type" value="Genomic_DNA"/>
</dbReference>
<dbReference type="EMBL" id="JACHFK010000007">
    <property type="protein sequence ID" value="MBB5377548.1"/>
    <property type="molecule type" value="Genomic_DNA"/>
</dbReference>
<comment type="caution">
    <text evidence="12">The sequence shown here is derived from an EMBL/GenBank/DDBJ whole genome shotgun (WGS) entry which is preliminary data.</text>
</comment>
<comment type="function">
    <text evidence="9">Part of the twin-arginine translocation (Tat) system that transports large folded proteins containing a characteristic twin-arginine motif in their signal peptide across membranes. TatA could form the protein-conducting channel of the Tat system.</text>
</comment>
<evidence type="ECO:0000256" key="8">
    <source>
        <dbReference type="ARBA" id="ARBA00023136"/>
    </source>
</evidence>
<keyword evidence="4 9" id="KW-0812">Transmembrane</keyword>
<dbReference type="Proteomes" id="UP000619376">
    <property type="component" value="Unassembled WGS sequence"/>
</dbReference>
<accession>A0A7W8KGU9</accession>
<proteinExistence type="inferred from homology"/>
<evidence type="ECO:0000256" key="10">
    <source>
        <dbReference type="SAM" id="MobiDB-lite"/>
    </source>
</evidence>
<comment type="subcellular location">
    <subcellularLocation>
        <location evidence="1 9">Cell membrane</location>
        <topology evidence="1 9">Single-pass membrane protein</topology>
    </subcellularLocation>
</comment>
<dbReference type="GO" id="GO:0043953">
    <property type="term" value="P:protein transport by the Tat complex"/>
    <property type="evidence" value="ECO:0007669"/>
    <property type="project" value="UniProtKB-UniRule"/>
</dbReference>
<evidence type="ECO:0000256" key="4">
    <source>
        <dbReference type="ARBA" id="ARBA00022692"/>
    </source>
</evidence>
<dbReference type="Proteomes" id="UP000539473">
    <property type="component" value="Unassembled WGS sequence"/>
</dbReference>
<feature type="transmembrane region" description="Helical" evidence="9">
    <location>
        <begin position="6"/>
        <end position="22"/>
    </location>
</feature>
<evidence type="ECO:0000313" key="11">
    <source>
        <dbReference type="EMBL" id="GHF51282.1"/>
    </source>
</evidence>
<organism evidence="12 13">
    <name type="scientific">Deinococcus metalli</name>
    <dbReference type="NCBI Taxonomy" id="1141878"/>
    <lineage>
        <taxon>Bacteria</taxon>
        <taxon>Thermotogati</taxon>
        <taxon>Deinococcota</taxon>
        <taxon>Deinococci</taxon>
        <taxon>Deinococcales</taxon>
        <taxon>Deinococcaceae</taxon>
        <taxon>Deinococcus</taxon>
    </lineage>
</organism>
<evidence type="ECO:0000256" key="1">
    <source>
        <dbReference type="ARBA" id="ARBA00004162"/>
    </source>
</evidence>
<keyword evidence="2 9" id="KW-0813">Transport</keyword>
<comment type="subunit">
    <text evidence="9">Forms a complex with TatC.</text>
</comment>
<dbReference type="RefSeq" id="WP_184113208.1">
    <property type="nucleotide sequence ID" value="NZ_BNAJ01000007.1"/>
</dbReference>
<evidence type="ECO:0000256" key="3">
    <source>
        <dbReference type="ARBA" id="ARBA00022475"/>
    </source>
</evidence>
<dbReference type="InterPro" id="IPR006312">
    <property type="entry name" value="TatA/E"/>
</dbReference>
<gene>
    <name evidence="9" type="primary">tatA</name>
    <name evidence="11" type="ORF">GCM10017781_29770</name>
    <name evidence="12" type="ORF">HNQ07_003040</name>
</gene>
<dbReference type="GO" id="GO:0033281">
    <property type="term" value="C:TAT protein transport complex"/>
    <property type="evidence" value="ECO:0007669"/>
    <property type="project" value="UniProtKB-UniRule"/>
</dbReference>
<feature type="region of interest" description="Disordered" evidence="10">
    <location>
        <begin position="43"/>
        <end position="74"/>
    </location>
</feature>
<dbReference type="PANTHER" id="PTHR42982">
    <property type="entry name" value="SEC-INDEPENDENT PROTEIN TRANSLOCASE PROTEIN TATA"/>
    <property type="match status" value="1"/>
</dbReference>
<dbReference type="AlphaFoldDB" id="A0A7W8KGU9"/>
<keyword evidence="3 9" id="KW-1003">Cell membrane</keyword>
<keyword evidence="14" id="KW-1185">Reference proteome</keyword>
<evidence type="ECO:0000256" key="5">
    <source>
        <dbReference type="ARBA" id="ARBA00022927"/>
    </source>
</evidence>
<keyword evidence="7 9" id="KW-0811">Translocation</keyword>
<dbReference type="Pfam" id="PF02416">
    <property type="entry name" value="TatA_B_E"/>
    <property type="match status" value="1"/>
</dbReference>
<dbReference type="Gene3D" id="1.20.5.3310">
    <property type="match status" value="1"/>
</dbReference>
<evidence type="ECO:0000313" key="13">
    <source>
        <dbReference type="Proteomes" id="UP000539473"/>
    </source>
</evidence>
<comment type="similarity">
    <text evidence="9">Belongs to the TatA/E family.</text>
</comment>
<reference evidence="14" key="2">
    <citation type="journal article" date="2019" name="Int. J. Syst. Evol. Microbiol.">
        <title>The Global Catalogue of Microorganisms (GCM) 10K type strain sequencing project: providing services to taxonomists for standard genome sequencing and annotation.</title>
        <authorList>
            <consortium name="The Broad Institute Genomics Platform"/>
            <consortium name="The Broad Institute Genome Sequencing Center for Infectious Disease"/>
            <person name="Wu L."/>
            <person name="Ma J."/>
        </authorList>
    </citation>
    <scope>NUCLEOTIDE SEQUENCE [LARGE SCALE GENOMIC DNA]</scope>
    <source>
        <strain evidence="14">CGMCC 1.18437</strain>
    </source>
</reference>
<sequence length="74" mass="7809">MTGLLQPAHLLLVFVVLLIVFGPRRLPHLGRSAGAAIRAFRAGARDEDDGPPDTAPAARPAGEPSSHVDQHRAP</sequence>
<protein>
    <recommendedName>
        <fullName evidence="9">Sec-independent protein translocase protein TatA</fullName>
    </recommendedName>
</protein>
<evidence type="ECO:0000256" key="9">
    <source>
        <dbReference type="HAMAP-Rule" id="MF_00236"/>
    </source>
</evidence>
<reference evidence="11" key="1">
    <citation type="journal article" date="2014" name="Int. J. Syst. Evol. Microbiol.">
        <title>Complete genome of a new Firmicutes species belonging to the dominant human colonic microbiota ('Ruminococcus bicirculans') reveals two chromosomes and a selective capacity to utilize plant glucans.</title>
        <authorList>
            <consortium name="NISC Comparative Sequencing Program"/>
            <person name="Wegmann U."/>
            <person name="Louis P."/>
            <person name="Goesmann A."/>
            <person name="Henrissat B."/>
            <person name="Duncan S.H."/>
            <person name="Flint H.J."/>
        </authorList>
    </citation>
    <scope>NUCLEOTIDE SEQUENCE</scope>
    <source>
        <strain evidence="11">CGMCC 1.18437</strain>
    </source>
</reference>
<dbReference type="PANTHER" id="PTHR42982:SF1">
    <property type="entry name" value="SEC-INDEPENDENT PROTEIN TRANSLOCASE PROTEIN TATA"/>
    <property type="match status" value="1"/>
</dbReference>
<dbReference type="InterPro" id="IPR003369">
    <property type="entry name" value="TatA/B/E"/>
</dbReference>
<keyword evidence="8 9" id="KW-0472">Membrane</keyword>
<name>A0A7W8KGU9_9DEIO</name>
<dbReference type="HAMAP" id="MF_00236">
    <property type="entry name" value="TatA_E"/>
    <property type="match status" value="1"/>
</dbReference>
<reference evidence="11" key="4">
    <citation type="submission" date="2024-05" db="EMBL/GenBank/DDBJ databases">
        <authorList>
            <person name="Sun Q."/>
            <person name="Zhou Y."/>
        </authorList>
    </citation>
    <scope>NUCLEOTIDE SEQUENCE</scope>
    <source>
        <strain evidence="11">CGMCC 1.18437</strain>
    </source>
</reference>
<dbReference type="GO" id="GO:0008320">
    <property type="term" value="F:protein transmembrane transporter activity"/>
    <property type="evidence" value="ECO:0007669"/>
    <property type="project" value="UniProtKB-UniRule"/>
</dbReference>
<dbReference type="NCBIfam" id="TIGR01411">
    <property type="entry name" value="tatAE"/>
    <property type="match status" value="1"/>
</dbReference>
<evidence type="ECO:0000256" key="6">
    <source>
        <dbReference type="ARBA" id="ARBA00022989"/>
    </source>
</evidence>
<evidence type="ECO:0000256" key="7">
    <source>
        <dbReference type="ARBA" id="ARBA00023010"/>
    </source>
</evidence>
<keyword evidence="6 9" id="KW-1133">Transmembrane helix</keyword>
<evidence type="ECO:0000313" key="14">
    <source>
        <dbReference type="Proteomes" id="UP000619376"/>
    </source>
</evidence>